<dbReference type="GO" id="GO:0005737">
    <property type="term" value="C:cytoplasm"/>
    <property type="evidence" value="ECO:0007669"/>
    <property type="project" value="TreeGrafter"/>
</dbReference>
<feature type="active site" evidence="1">
    <location>
        <position position="616"/>
    </location>
</feature>
<gene>
    <name evidence="5" type="ORF">RRG08_010262</name>
</gene>
<evidence type="ECO:0000256" key="3">
    <source>
        <dbReference type="SAM" id="MobiDB-lite"/>
    </source>
</evidence>
<feature type="active site" evidence="1">
    <location>
        <position position="617"/>
    </location>
</feature>
<dbReference type="AlphaFoldDB" id="A0AAE0Z2E2"/>
<dbReference type="GO" id="GO:0005634">
    <property type="term" value="C:nucleus"/>
    <property type="evidence" value="ECO:0007669"/>
    <property type="project" value="TreeGrafter"/>
</dbReference>
<dbReference type="GO" id="GO:0005975">
    <property type="term" value="P:carbohydrate metabolic process"/>
    <property type="evidence" value="ECO:0007669"/>
    <property type="project" value="InterPro"/>
</dbReference>
<feature type="domain" description="PARG catalytic Macro" evidence="4">
    <location>
        <begin position="583"/>
        <end position="772"/>
    </location>
</feature>
<evidence type="ECO:0000256" key="1">
    <source>
        <dbReference type="PIRSR" id="PIRSR607724-1"/>
    </source>
</evidence>
<dbReference type="PANTHER" id="PTHR12837">
    <property type="entry name" value="POLY ADP-RIBOSE GLYCOHYDROLASE"/>
    <property type="match status" value="1"/>
</dbReference>
<dbReference type="Pfam" id="PF05028">
    <property type="entry name" value="PARG_cat_C"/>
    <property type="match status" value="1"/>
</dbReference>
<feature type="compositionally biased region" description="Low complexity" evidence="3">
    <location>
        <begin position="897"/>
        <end position="911"/>
    </location>
</feature>
<name>A0AAE0Z2E2_9GAST</name>
<feature type="binding site" evidence="2">
    <location>
        <position position="601"/>
    </location>
    <ligand>
        <name>substrate</name>
    </ligand>
</feature>
<accession>A0AAE0Z2E2</accession>
<feature type="binding site" evidence="2">
    <location>
        <position position="615"/>
    </location>
    <ligand>
        <name>substrate</name>
    </ligand>
</feature>
<dbReference type="PANTHER" id="PTHR12837:SF0">
    <property type="entry name" value="POLY(ADP-RIBOSE) GLYCOHYDROLASE"/>
    <property type="match status" value="1"/>
</dbReference>
<feature type="compositionally biased region" description="Basic and acidic residues" evidence="3">
    <location>
        <begin position="858"/>
        <end position="869"/>
    </location>
</feature>
<sequence length="911" mass="101672">MASTSGIFTDGYLPGGPPEDLDEELTQYWAEPRYTMGRAGIDPIARPTGGRLVFRCMPAVHNLTRKILGTDFKDFISLTELVNVMKNQEGKATDMYRAMLTGGSFKIDPMCVAESIRPFGVTSISMCKEWHKDYMATAQPILIYGASHVDRTSYTKQDTLRLPVSMCEIDSGKSDEDTRRYVYMTFRPPSGFSDWQLKFVVTPSASYENREMIREMNYSLVYPLGILDFLNHGSQNTDIYMFKSADGKEEPHWYLEGFVYNPSSNWKMTYDGSPVSFYSNNGADMKDVWRMLTMDPMGDAFMDFIQENGDELIADKVIETEEGSEEEGDGGESALSGKRKRPISTFQGETALKRRRTYNQKPKRRRFYGGGVLSTAIASLNPVSPETSMGQGDDQEEVIPRFTPIAPSRSLEADTPDAFRWTRENRLVFSLSKKEHRTISTNQLSTVMYHFNRTGSAFIHKLDAYVSTAMKNKVITAYRLVNPGDAINVTAMDAFLILAMSFLGRLKVEGGRHASSAAKSMSMDKLFAYGQIEKLKCLVNYFIKALEPQTKLFDNNRQITFMLKPAIHGDAKNPIVPPLAALKHSKAIEDVKGAVHADFANKWFGGGVFSEGAVQEEILLITTPEALVGRALIPPLKDAETAMVLGAVRMSDHSGYGRRRLGRAHFVFTAPADTDAAVSTLDQQQRALASIVAFDAINYEHSVRRQYEESAIKRAFHKATSAFSEVYGTDVSVPVATGKWGAGAFMGDPLLNSLIQIAAASYTKRPIVLLQMGAPLVYALDEIIRGAVDNKMTVSDFMDTIVDILSNIPFTYNNQENERKSSRALLGYFKKSTQTADQVEAHLDIVATKDREDRIKHMQEVIEETRTDEPEPEEEEAEQHAPPPGKQKRRRKKQPVAEEAASSGSTGEEEL</sequence>
<evidence type="ECO:0000313" key="6">
    <source>
        <dbReference type="Proteomes" id="UP001283361"/>
    </source>
</evidence>
<feature type="active site" evidence="1">
    <location>
        <position position="598"/>
    </location>
</feature>
<dbReference type="Proteomes" id="UP001283361">
    <property type="component" value="Unassembled WGS sequence"/>
</dbReference>
<proteinExistence type="predicted"/>
<organism evidence="5 6">
    <name type="scientific">Elysia crispata</name>
    <name type="common">lettuce slug</name>
    <dbReference type="NCBI Taxonomy" id="231223"/>
    <lineage>
        <taxon>Eukaryota</taxon>
        <taxon>Metazoa</taxon>
        <taxon>Spiralia</taxon>
        <taxon>Lophotrochozoa</taxon>
        <taxon>Mollusca</taxon>
        <taxon>Gastropoda</taxon>
        <taxon>Heterobranchia</taxon>
        <taxon>Euthyneura</taxon>
        <taxon>Panpulmonata</taxon>
        <taxon>Sacoglossa</taxon>
        <taxon>Placobranchoidea</taxon>
        <taxon>Plakobranchidae</taxon>
        <taxon>Elysia</taxon>
    </lineage>
</organism>
<dbReference type="GO" id="GO:0004649">
    <property type="term" value="F:poly(ADP-ribose) glycohydrolase activity"/>
    <property type="evidence" value="ECO:0007669"/>
    <property type="project" value="InterPro"/>
</dbReference>
<evidence type="ECO:0000259" key="4">
    <source>
        <dbReference type="Pfam" id="PF05028"/>
    </source>
</evidence>
<feature type="compositionally biased region" description="Acidic residues" evidence="3">
    <location>
        <begin position="320"/>
        <end position="330"/>
    </location>
</feature>
<protein>
    <recommendedName>
        <fullName evidence="4">PARG catalytic Macro domain-containing protein</fullName>
    </recommendedName>
</protein>
<keyword evidence="6" id="KW-1185">Reference proteome</keyword>
<dbReference type="EMBL" id="JAWDGP010004873">
    <property type="protein sequence ID" value="KAK3761538.1"/>
    <property type="molecule type" value="Genomic_DNA"/>
</dbReference>
<feature type="region of interest" description="Disordered" evidence="3">
    <location>
        <begin position="858"/>
        <end position="911"/>
    </location>
</feature>
<reference evidence="5" key="1">
    <citation type="journal article" date="2023" name="G3 (Bethesda)">
        <title>A reference genome for the long-term kleptoplast-retaining sea slug Elysia crispata morphotype clarki.</title>
        <authorList>
            <person name="Eastman K.E."/>
            <person name="Pendleton A.L."/>
            <person name="Shaikh M.A."/>
            <person name="Suttiyut T."/>
            <person name="Ogas R."/>
            <person name="Tomko P."/>
            <person name="Gavelis G."/>
            <person name="Widhalm J.R."/>
            <person name="Wisecaver J.H."/>
        </authorList>
    </citation>
    <scope>NUCLEOTIDE SEQUENCE</scope>
    <source>
        <strain evidence="5">ECLA1</strain>
    </source>
</reference>
<dbReference type="GO" id="GO:0006282">
    <property type="term" value="P:regulation of DNA repair"/>
    <property type="evidence" value="ECO:0007669"/>
    <property type="project" value="InterPro"/>
</dbReference>
<dbReference type="InterPro" id="IPR007724">
    <property type="entry name" value="Poly_GlycHdrlase"/>
</dbReference>
<evidence type="ECO:0000256" key="2">
    <source>
        <dbReference type="PIRSR" id="PIRSR607724-2"/>
    </source>
</evidence>
<dbReference type="GO" id="GO:1990966">
    <property type="term" value="P:ATP generation from poly-ADP-D-ribose"/>
    <property type="evidence" value="ECO:0007669"/>
    <property type="project" value="TreeGrafter"/>
</dbReference>
<dbReference type="InterPro" id="IPR046372">
    <property type="entry name" value="PARG_cat_C"/>
</dbReference>
<dbReference type="GO" id="GO:0009225">
    <property type="term" value="P:nucleotide-sugar metabolic process"/>
    <property type="evidence" value="ECO:0007669"/>
    <property type="project" value="TreeGrafter"/>
</dbReference>
<comment type="caution">
    <text evidence="5">The sequence shown here is derived from an EMBL/GenBank/DDBJ whole genome shotgun (WGS) entry which is preliminary data.</text>
</comment>
<evidence type="ECO:0000313" key="5">
    <source>
        <dbReference type="EMBL" id="KAK3761538.1"/>
    </source>
</evidence>
<feature type="region of interest" description="Disordered" evidence="3">
    <location>
        <begin position="319"/>
        <end position="361"/>
    </location>
</feature>
<feature type="binding site" evidence="2">
    <location>
        <position position="656"/>
    </location>
    <ligand>
        <name>substrate</name>
    </ligand>
</feature>